<name>A0AA39L353_MICHY</name>
<feature type="coiled-coil region" evidence="1">
    <location>
        <begin position="52"/>
        <end position="93"/>
    </location>
</feature>
<evidence type="ECO:0000313" key="3">
    <source>
        <dbReference type="EMBL" id="KAK0183192.1"/>
    </source>
</evidence>
<accession>A0AA39L353</accession>
<keyword evidence="4" id="KW-1185">Reference proteome</keyword>
<feature type="compositionally biased region" description="Acidic residues" evidence="2">
    <location>
        <begin position="105"/>
        <end position="121"/>
    </location>
</feature>
<proteinExistence type="predicted"/>
<reference evidence="3" key="1">
    <citation type="journal article" date="2023" name="bioRxiv">
        <title>Scaffold-level genome assemblies of two parasitoid biocontrol wasps reveal the parthenogenesis mechanism and an associated novel virus.</title>
        <authorList>
            <person name="Inwood S."/>
            <person name="Skelly J."/>
            <person name="Guhlin J."/>
            <person name="Harrop T."/>
            <person name="Goldson S."/>
            <person name="Dearden P."/>
        </authorList>
    </citation>
    <scope>NUCLEOTIDE SEQUENCE</scope>
    <source>
        <strain evidence="3">Lincoln</strain>
        <tissue evidence="3">Whole body</tissue>
    </source>
</reference>
<gene>
    <name evidence="3" type="ORF">PV327_001258</name>
</gene>
<sequence length="121" mass="14277">MITSTGVGLGSVGGLGMLRARRRDVSVKPNRKLDRKSSRGMIYENEELRLRTININAEVEQGQNDIKKLRRENEQLRREIWCLREEYDKLEEILKHQKNLSYSDNDNEDEDDDEDEEVRLN</sequence>
<evidence type="ECO:0000256" key="1">
    <source>
        <dbReference type="SAM" id="Coils"/>
    </source>
</evidence>
<dbReference type="Proteomes" id="UP001168972">
    <property type="component" value="Unassembled WGS sequence"/>
</dbReference>
<organism evidence="3 4">
    <name type="scientific">Microctonus hyperodae</name>
    <name type="common">Parasitoid wasp</name>
    <dbReference type="NCBI Taxonomy" id="165561"/>
    <lineage>
        <taxon>Eukaryota</taxon>
        <taxon>Metazoa</taxon>
        <taxon>Ecdysozoa</taxon>
        <taxon>Arthropoda</taxon>
        <taxon>Hexapoda</taxon>
        <taxon>Insecta</taxon>
        <taxon>Pterygota</taxon>
        <taxon>Neoptera</taxon>
        <taxon>Endopterygota</taxon>
        <taxon>Hymenoptera</taxon>
        <taxon>Apocrita</taxon>
        <taxon>Ichneumonoidea</taxon>
        <taxon>Braconidae</taxon>
        <taxon>Euphorinae</taxon>
        <taxon>Microctonus</taxon>
    </lineage>
</organism>
<dbReference type="EMBL" id="JAQQBR010000001">
    <property type="protein sequence ID" value="KAK0183192.1"/>
    <property type="molecule type" value="Genomic_DNA"/>
</dbReference>
<reference evidence="3" key="2">
    <citation type="submission" date="2023-03" db="EMBL/GenBank/DDBJ databases">
        <authorList>
            <person name="Inwood S.N."/>
            <person name="Skelly J.G."/>
            <person name="Guhlin J."/>
            <person name="Harrop T.W.R."/>
            <person name="Goldson S.G."/>
            <person name="Dearden P.K."/>
        </authorList>
    </citation>
    <scope>NUCLEOTIDE SEQUENCE</scope>
    <source>
        <strain evidence="3">Lincoln</strain>
        <tissue evidence="3">Whole body</tissue>
    </source>
</reference>
<keyword evidence="1" id="KW-0175">Coiled coil</keyword>
<dbReference type="AlphaFoldDB" id="A0AA39L353"/>
<evidence type="ECO:0000313" key="4">
    <source>
        <dbReference type="Proteomes" id="UP001168972"/>
    </source>
</evidence>
<comment type="caution">
    <text evidence="3">The sequence shown here is derived from an EMBL/GenBank/DDBJ whole genome shotgun (WGS) entry which is preliminary data.</text>
</comment>
<protein>
    <submittedName>
        <fullName evidence="3">Uncharacterized protein</fullName>
    </submittedName>
</protein>
<feature type="region of interest" description="Disordered" evidence="2">
    <location>
        <begin position="96"/>
        <end position="121"/>
    </location>
</feature>
<evidence type="ECO:0000256" key="2">
    <source>
        <dbReference type="SAM" id="MobiDB-lite"/>
    </source>
</evidence>